<comment type="caution">
    <text evidence="2">The sequence shown here is derived from an EMBL/GenBank/DDBJ whole genome shotgun (WGS) entry which is preliminary data.</text>
</comment>
<organism evidence="2 4">
    <name type="scientific">Didymodactylos carnosus</name>
    <dbReference type="NCBI Taxonomy" id="1234261"/>
    <lineage>
        <taxon>Eukaryota</taxon>
        <taxon>Metazoa</taxon>
        <taxon>Spiralia</taxon>
        <taxon>Gnathifera</taxon>
        <taxon>Rotifera</taxon>
        <taxon>Eurotatoria</taxon>
        <taxon>Bdelloidea</taxon>
        <taxon>Philodinida</taxon>
        <taxon>Philodinidae</taxon>
        <taxon>Didymodactylos</taxon>
    </lineage>
</organism>
<dbReference type="Proteomes" id="UP000663829">
    <property type="component" value="Unassembled WGS sequence"/>
</dbReference>
<evidence type="ECO:0000313" key="3">
    <source>
        <dbReference type="EMBL" id="CAF4360217.1"/>
    </source>
</evidence>
<accession>A0A815T0W7</accession>
<keyword evidence="1" id="KW-1133">Transmembrane helix</keyword>
<keyword evidence="1" id="KW-0812">Transmembrane</keyword>
<evidence type="ECO:0000256" key="1">
    <source>
        <dbReference type="SAM" id="Phobius"/>
    </source>
</evidence>
<keyword evidence="4" id="KW-1185">Reference proteome</keyword>
<feature type="transmembrane region" description="Helical" evidence="1">
    <location>
        <begin position="112"/>
        <end position="130"/>
    </location>
</feature>
<dbReference type="EMBL" id="CAJNOQ010022214">
    <property type="protein sequence ID" value="CAF1498081.1"/>
    <property type="molecule type" value="Genomic_DNA"/>
</dbReference>
<dbReference type="EMBL" id="CAJOBC010087727">
    <property type="protein sequence ID" value="CAF4360217.1"/>
    <property type="molecule type" value="Genomic_DNA"/>
</dbReference>
<reference evidence="2" key="1">
    <citation type="submission" date="2021-02" db="EMBL/GenBank/DDBJ databases">
        <authorList>
            <person name="Nowell W R."/>
        </authorList>
    </citation>
    <scope>NUCLEOTIDE SEQUENCE</scope>
</reference>
<dbReference type="Proteomes" id="UP000681722">
    <property type="component" value="Unassembled WGS sequence"/>
</dbReference>
<keyword evidence="1" id="KW-0472">Membrane</keyword>
<protein>
    <submittedName>
        <fullName evidence="2">Uncharacterized protein</fullName>
    </submittedName>
</protein>
<proteinExistence type="predicted"/>
<sequence>MNKSLVCISLLIFYGLTIVNTVRKKRTKENTEKLVIILDSVSAVAVGHLKKTCSISLVIITALILPIAAAALIVKAFLLKPIHNDIVNKYETNQTLMYQPNDICSVIDLQDFNMLTFPVACALIILYAIISKRNSLKNTLCHGYLAPPVPLDYFARIKRKLAAIIFAVTANELLEIVYQVLTENKSDGEVPLDYFARIKRKLAAIIFAVTANELLEIVYQVLTENKSDGE</sequence>
<dbReference type="OrthoDB" id="10160637at2759"/>
<evidence type="ECO:0000313" key="2">
    <source>
        <dbReference type="EMBL" id="CAF1498081.1"/>
    </source>
</evidence>
<name>A0A815T0W7_9BILA</name>
<evidence type="ECO:0000313" key="4">
    <source>
        <dbReference type="Proteomes" id="UP000663829"/>
    </source>
</evidence>
<gene>
    <name evidence="2" type="ORF">GPM918_LOCUS36555</name>
    <name evidence="3" type="ORF">SRO942_LOCUS37299</name>
</gene>
<feature type="transmembrane region" description="Helical" evidence="1">
    <location>
        <begin position="55"/>
        <end position="79"/>
    </location>
</feature>
<dbReference type="AlphaFoldDB" id="A0A815T0W7"/>
<feature type="non-terminal residue" evidence="2">
    <location>
        <position position="1"/>
    </location>
</feature>